<keyword evidence="4" id="KW-0349">Heme</keyword>
<dbReference type="PANTHER" id="PTHR11903">
    <property type="entry name" value="PROSTAGLANDIN G/H SYNTHASE"/>
    <property type="match status" value="1"/>
</dbReference>
<keyword evidence="16" id="KW-1185">Reference proteome</keyword>
<evidence type="ECO:0000256" key="8">
    <source>
        <dbReference type="ARBA" id="ARBA00022832"/>
    </source>
</evidence>
<evidence type="ECO:0000313" key="15">
    <source>
        <dbReference type="EMBL" id="MEJ8645452.1"/>
    </source>
</evidence>
<dbReference type="Proteomes" id="UP001382904">
    <property type="component" value="Unassembled WGS sequence"/>
</dbReference>
<evidence type="ECO:0000256" key="13">
    <source>
        <dbReference type="ARBA" id="ARBA00023160"/>
    </source>
</evidence>
<organism evidence="15 16">
    <name type="scientific">Streptomyces caledonius</name>
    <dbReference type="NCBI Taxonomy" id="3134107"/>
    <lineage>
        <taxon>Bacteria</taxon>
        <taxon>Bacillati</taxon>
        <taxon>Actinomycetota</taxon>
        <taxon>Actinomycetes</taxon>
        <taxon>Kitasatosporales</taxon>
        <taxon>Streptomycetaceae</taxon>
        <taxon>Streptomyces</taxon>
    </lineage>
</organism>
<keyword evidence="13" id="KW-0275">Fatty acid biosynthesis</keyword>
<evidence type="ECO:0000256" key="12">
    <source>
        <dbReference type="ARBA" id="ARBA00023098"/>
    </source>
</evidence>
<comment type="caution">
    <text evidence="15">The sequence shown here is derived from an EMBL/GenBank/DDBJ whole genome shotgun (WGS) entry which is preliminary data.</text>
</comment>
<dbReference type="Gene3D" id="1.10.640.10">
    <property type="entry name" value="Haem peroxidase domain superfamily, animal type"/>
    <property type="match status" value="1"/>
</dbReference>
<evidence type="ECO:0000256" key="14">
    <source>
        <dbReference type="SAM" id="MobiDB-lite"/>
    </source>
</evidence>
<dbReference type="InterPro" id="IPR037120">
    <property type="entry name" value="Haem_peroxidase_sf_animal"/>
</dbReference>
<evidence type="ECO:0000313" key="16">
    <source>
        <dbReference type="Proteomes" id="UP001382904"/>
    </source>
</evidence>
<keyword evidence="6" id="KW-0925">Oxylipin biosynthesis</keyword>
<keyword evidence="12" id="KW-0443">Lipid metabolism</keyword>
<comment type="cofactor">
    <cofactor evidence="1">
        <name>Ca(2+)</name>
        <dbReference type="ChEBI" id="CHEBI:29108"/>
    </cofactor>
</comment>
<dbReference type="CDD" id="cd09818">
    <property type="entry name" value="PIOX_like"/>
    <property type="match status" value="1"/>
</dbReference>
<evidence type="ECO:0000256" key="10">
    <source>
        <dbReference type="ARBA" id="ARBA00023002"/>
    </source>
</evidence>
<evidence type="ECO:0000256" key="11">
    <source>
        <dbReference type="ARBA" id="ARBA00023004"/>
    </source>
</evidence>
<dbReference type="Pfam" id="PF03098">
    <property type="entry name" value="An_peroxidase"/>
    <property type="match status" value="1"/>
</dbReference>
<dbReference type="InterPro" id="IPR010255">
    <property type="entry name" value="Haem_peroxidase_sf"/>
</dbReference>
<evidence type="ECO:0000256" key="2">
    <source>
        <dbReference type="ARBA" id="ARBA00022516"/>
    </source>
</evidence>
<keyword evidence="10" id="KW-0560">Oxidoreductase</keyword>
<dbReference type="PANTHER" id="PTHR11903:SF11">
    <property type="entry name" value="ALPHA-DIOXYGENASE 1"/>
    <property type="match status" value="1"/>
</dbReference>
<dbReference type="EMBL" id="JBBKAM010000004">
    <property type="protein sequence ID" value="MEJ8645452.1"/>
    <property type="molecule type" value="Genomic_DNA"/>
</dbReference>
<dbReference type="InterPro" id="IPR019791">
    <property type="entry name" value="Haem_peroxidase_animal"/>
</dbReference>
<gene>
    <name evidence="15" type="ORF">WKI68_37975</name>
</gene>
<sequence length="622" mass="70361">MRRAPHGSADGKTPQDADDTGTTSWFVQLHDKLALAADRRIGWQNLPTPLGLLALIGLRNQLRRENLFDTTAYPARNLPPLGPPDPRHLTERTADGTYNDLANPRMGMAGSRFGRNVPPDRNFPEPEPGILSPNPREVSRALLTRTRFIPAESVNALVAAWLQFMIRDWVSHGTGSADRSWRVELLDDDPWPERPMLVPRTVPDSTRPDGEDGADGLPPTYINEKSHWWDASQLYGDDLAAQRELRAGEDGKLKVPHNGALFSDDPERDPANVPGFWVGLALMHTLFILEHNAICDRLRAEYPGWSDEELFQRARLINAALIAKIHTIEWTPAVISHPTTATGMRANWYGLLGRRVHRLLGRLSESEVLSGIAGGRTDHFGVPYALTEEFVAVYRMHPLVPDDWSFRSAADDSLLQEATFEELAGRHAYEILGKHTLPDLFYSFGTAHPGLVTLHNYPRFLQEFRRPDGKLMDLGAVDVLRIRELGVPRYNEFRRRLHLAPAKDFDSLTDDPAWAEELRRVYENDIERVDLMVGLFAEPRPKGFAFSDTAFRIFILMASRRLNSDRFLTRDYTPQVYTQAGLDWIEDNTMASVLLRHFPQLRPAMKSVDNAFAPWKTTGPSR</sequence>
<dbReference type="InterPro" id="IPR050783">
    <property type="entry name" value="Oxylipin_biosynth_metab"/>
</dbReference>
<protein>
    <submittedName>
        <fullName evidence="15">Peroxidase family protein</fullName>
    </submittedName>
</protein>
<feature type="region of interest" description="Disordered" evidence="14">
    <location>
        <begin position="1"/>
        <end position="21"/>
    </location>
</feature>
<dbReference type="SUPFAM" id="SSF48113">
    <property type="entry name" value="Heme-dependent peroxidases"/>
    <property type="match status" value="1"/>
</dbReference>
<dbReference type="PROSITE" id="PS50292">
    <property type="entry name" value="PEROXIDASE_3"/>
    <property type="match status" value="1"/>
</dbReference>
<proteinExistence type="predicted"/>
<evidence type="ECO:0000256" key="6">
    <source>
        <dbReference type="ARBA" id="ARBA00022767"/>
    </source>
</evidence>
<keyword evidence="7" id="KW-0611">Plant defense</keyword>
<dbReference type="InterPro" id="IPR034815">
    <property type="entry name" value="A_dioxygenase"/>
</dbReference>
<evidence type="ECO:0000256" key="9">
    <source>
        <dbReference type="ARBA" id="ARBA00022964"/>
    </source>
</evidence>
<keyword evidence="11" id="KW-0408">Iron</keyword>
<evidence type="ECO:0000256" key="3">
    <source>
        <dbReference type="ARBA" id="ARBA00022559"/>
    </source>
</evidence>
<name>A0ABU8UC32_9ACTN</name>
<dbReference type="PRINTS" id="PR00457">
    <property type="entry name" value="ANPEROXIDASE"/>
</dbReference>
<dbReference type="GO" id="GO:0004601">
    <property type="term" value="F:peroxidase activity"/>
    <property type="evidence" value="ECO:0007669"/>
    <property type="project" value="UniProtKB-KW"/>
</dbReference>
<evidence type="ECO:0000256" key="1">
    <source>
        <dbReference type="ARBA" id="ARBA00001913"/>
    </source>
</evidence>
<keyword evidence="8" id="KW-0276">Fatty acid metabolism</keyword>
<evidence type="ECO:0000256" key="7">
    <source>
        <dbReference type="ARBA" id="ARBA00022821"/>
    </source>
</evidence>
<feature type="region of interest" description="Disordered" evidence="14">
    <location>
        <begin position="194"/>
        <end position="219"/>
    </location>
</feature>
<accession>A0ABU8UC32</accession>
<evidence type="ECO:0000256" key="5">
    <source>
        <dbReference type="ARBA" id="ARBA00022723"/>
    </source>
</evidence>
<evidence type="ECO:0000256" key="4">
    <source>
        <dbReference type="ARBA" id="ARBA00022617"/>
    </source>
</evidence>
<keyword evidence="5" id="KW-0479">Metal-binding</keyword>
<keyword evidence="2" id="KW-0444">Lipid biosynthesis</keyword>
<reference evidence="15 16" key="1">
    <citation type="submission" date="2024-03" db="EMBL/GenBank/DDBJ databases">
        <title>Novel Streptomyces species of biotechnological and ecological value are a feature of Machair soil.</title>
        <authorList>
            <person name="Prole J.R."/>
            <person name="Goodfellow M."/>
            <person name="Allenby N."/>
            <person name="Ward A.C."/>
        </authorList>
    </citation>
    <scope>NUCLEOTIDE SEQUENCE [LARGE SCALE GENOMIC DNA]</scope>
    <source>
        <strain evidence="15 16">MS1.HAVA.3</strain>
    </source>
</reference>
<keyword evidence="9" id="KW-0223">Dioxygenase</keyword>
<keyword evidence="3 15" id="KW-0575">Peroxidase</keyword>